<accession>A0AC34GF15</accession>
<dbReference type="WBParaSite" id="ES5_v2.g28235.t1">
    <property type="protein sequence ID" value="ES5_v2.g28235.t1"/>
    <property type="gene ID" value="ES5_v2.g28235"/>
</dbReference>
<name>A0AC34GF15_9BILA</name>
<dbReference type="Proteomes" id="UP000887579">
    <property type="component" value="Unplaced"/>
</dbReference>
<evidence type="ECO:0000313" key="1">
    <source>
        <dbReference type="Proteomes" id="UP000887579"/>
    </source>
</evidence>
<sequence>MLQVVIVQWGGEWFSTAPLKWYHWFACLGFGLGTLVWGQIVNYIPIKCRPNNSAVGSGEATTDNPLHLDSEDTTPGEKRSEEKSDHMSSAALQDPSPANDSKVATTPSLLRHPFDRTKGVPKTSNDCNTAVALVEVDSNPSPSSSVLISASKTADASNAI</sequence>
<evidence type="ECO:0000313" key="2">
    <source>
        <dbReference type="WBParaSite" id="ES5_v2.g28235.t1"/>
    </source>
</evidence>
<reference evidence="2" key="1">
    <citation type="submission" date="2022-11" db="UniProtKB">
        <authorList>
            <consortium name="WormBaseParasite"/>
        </authorList>
    </citation>
    <scope>IDENTIFICATION</scope>
</reference>
<organism evidence="1 2">
    <name type="scientific">Panagrolaimus sp. ES5</name>
    <dbReference type="NCBI Taxonomy" id="591445"/>
    <lineage>
        <taxon>Eukaryota</taxon>
        <taxon>Metazoa</taxon>
        <taxon>Ecdysozoa</taxon>
        <taxon>Nematoda</taxon>
        <taxon>Chromadorea</taxon>
        <taxon>Rhabditida</taxon>
        <taxon>Tylenchina</taxon>
        <taxon>Panagrolaimomorpha</taxon>
        <taxon>Panagrolaimoidea</taxon>
        <taxon>Panagrolaimidae</taxon>
        <taxon>Panagrolaimus</taxon>
    </lineage>
</organism>
<protein>
    <submittedName>
        <fullName evidence="2">Cation-transporting P-type ATPase C-terminal domain-containing protein</fullName>
    </submittedName>
</protein>
<proteinExistence type="predicted"/>